<keyword evidence="9" id="KW-1185">Reference proteome</keyword>
<dbReference type="InterPro" id="IPR049326">
    <property type="entry name" value="Rhodopsin_dom_fungi"/>
</dbReference>
<feature type="transmembrane region" description="Helical" evidence="6">
    <location>
        <begin position="135"/>
        <end position="157"/>
    </location>
</feature>
<keyword evidence="2 6" id="KW-0812">Transmembrane</keyword>
<dbReference type="PANTHER" id="PTHR33048:SF47">
    <property type="entry name" value="INTEGRAL MEMBRANE PROTEIN-RELATED"/>
    <property type="match status" value="1"/>
</dbReference>
<feature type="transmembrane region" description="Helical" evidence="6">
    <location>
        <begin position="187"/>
        <end position="208"/>
    </location>
</feature>
<comment type="similarity">
    <text evidence="5">Belongs to the SAT4 family.</text>
</comment>
<dbReference type="Pfam" id="PF20684">
    <property type="entry name" value="Fung_rhodopsin"/>
    <property type="match status" value="1"/>
</dbReference>
<dbReference type="Proteomes" id="UP000578531">
    <property type="component" value="Unassembled WGS sequence"/>
</dbReference>
<evidence type="ECO:0000256" key="5">
    <source>
        <dbReference type="ARBA" id="ARBA00038359"/>
    </source>
</evidence>
<comment type="caution">
    <text evidence="8">The sequence shown here is derived from an EMBL/GenBank/DDBJ whole genome shotgun (WGS) entry which is preliminary data.</text>
</comment>
<evidence type="ECO:0000256" key="1">
    <source>
        <dbReference type="ARBA" id="ARBA00004141"/>
    </source>
</evidence>
<evidence type="ECO:0000256" key="3">
    <source>
        <dbReference type="ARBA" id="ARBA00022989"/>
    </source>
</evidence>
<gene>
    <name evidence="8" type="ORF">HO173_000818</name>
</gene>
<keyword evidence="3 6" id="KW-1133">Transmembrane helix</keyword>
<proteinExistence type="inferred from homology"/>
<reference evidence="8 9" key="1">
    <citation type="journal article" date="2020" name="Genomics">
        <title>Complete, high-quality genomes from long-read metagenomic sequencing of two wolf lichen thalli reveals enigmatic genome architecture.</title>
        <authorList>
            <person name="McKenzie S.K."/>
            <person name="Walston R.F."/>
            <person name="Allen J.L."/>
        </authorList>
    </citation>
    <scope>NUCLEOTIDE SEQUENCE [LARGE SCALE GENOMIC DNA]</scope>
    <source>
        <strain evidence="8">WasteWater2</strain>
    </source>
</reference>
<evidence type="ECO:0000256" key="2">
    <source>
        <dbReference type="ARBA" id="ARBA00022692"/>
    </source>
</evidence>
<sequence length="388" mass="42569">MSISSAEAAYQLAHAHQSKTGQLIGSTAALSALATVLVLARFITRVHTKVGLKADDWAIVIALLIAWGEFVTNVICGHNGLGRHLITVTPNEAIVLEKGLYANVLVFPIAICIIQLSILLFYVRVFTLRDARFKIALLVCAGLSVGVCVSQVFPTIFQCSPIAYSWDKAIVGGHCINVHVMWIAQDILFLVLDIYVVVLPLPMIWNLQITRPEKIAVSGMFLLGSFIAVVNLIRLPKLIYVGPDDLTYSDVGAAIWSQAEVCLGIVAACLPCLRPLMFLLFTTLKSGSNYLSWRRSKATGSYQMHSVQKRDSGRSSAEQRLSAFETETWKSHPIAQCDDTYQGERIENVARGGWKGGSSGSDEVDTDLEKGIWKRISLEITRDTSEQG</sequence>
<feature type="transmembrane region" description="Helical" evidence="6">
    <location>
        <begin position="215"/>
        <end position="233"/>
    </location>
</feature>
<comment type="subcellular location">
    <subcellularLocation>
        <location evidence="1">Membrane</location>
        <topology evidence="1">Multi-pass membrane protein</topology>
    </subcellularLocation>
</comment>
<dbReference type="GO" id="GO:0016020">
    <property type="term" value="C:membrane"/>
    <property type="evidence" value="ECO:0007669"/>
    <property type="project" value="UniProtKB-SubCell"/>
</dbReference>
<feature type="domain" description="Rhodopsin" evidence="7">
    <location>
        <begin position="40"/>
        <end position="277"/>
    </location>
</feature>
<feature type="transmembrane region" description="Helical" evidence="6">
    <location>
        <begin position="100"/>
        <end position="123"/>
    </location>
</feature>
<feature type="transmembrane region" description="Helical" evidence="6">
    <location>
        <begin position="23"/>
        <end position="44"/>
    </location>
</feature>
<feature type="transmembrane region" description="Helical" evidence="6">
    <location>
        <begin position="56"/>
        <end position="80"/>
    </location>
</feature>
<name>A0A8H6LA00_9LECA</name>
<dbReference type="InterPro" id="IPR052337">
    <property type="entry name" value="SAT4-like"/>
</dbReference>
<protein>
    <recommendedName>
        <fullName evidence="7">Rhodopsin domain-containing protein</fullName>
    </recommendedName>
</protein>
<evidence type="ECO:0000256" key="6">
    <source>
        <dbReference type="SAM" id="Phobius"/>
    </source>
</evidence>
<dbReference type="GeneID" id="59282496"/>
<dbReference type="EMBL" id="JACCJC010000002">
    <property type="protein sequence ID" value="KAF6241024.1"/>
    <property type="molecule type" value="Genomic_DNA"/>
</dbReference>
<dbReference type="PANTHER" id="PTHR33048">
    <property type="entry name" value="PTH11-LIKE INTEGRAL MEMBRANE PROTEIN (AFU_ORTHOLOGUE AFUA_5G11245)"/>
    <property type="match status" value="1"/>
</dbReference>
<accession>A0A8H6LA00</accession>
<evidence type="ECO:0000259" key="7">
    <source>
        <dbReference type="Pfam" id="PF20684"/>
    </source>
</evidence>
<dbReference type="AlphaFoldDB" id="A0A8H6LA00"/>
<dbReference type="OrthoDB" id="444631at2759"/>
<dbReference type="RefSeq" id="XP_037170272.1">
    <property type="nucleotide sequence ID" value="XM_037302765.1"/>
</dbReference>
<organism evidence="8 9">
    <name type="scientific">Letharia columbiana</name>
    <dbReference type="NCBI Taxonomy" id="112416"/>
    <lineage>
        <taxon>Eukaryota</taxon>
        <taxon>Fungi</taxon>
        <taxon>Dikarya</taxon>
        <taxon>Ascomycota</taxon>
        <taxon>Pezizomycotina</taxon>
        <taxon>Lecanoromycetes</taxon>
        <taxon>OSLEUM clade</taxon>
        <taxon>Lecanoromycetidae</taxon>
        <taxon>Lecanorales</taxon>
        <taxon>Lecanorineae</taxon>
        <taxon>Parmeliaceae</taxon>
        <taxon>Letharia</taxon>
    </lineage>
</organism>
<evidence type="ECO:0000256" key="4">
    <source>
        <dbReference type="ARBA" id="ARBA00023136"/>
    </source>
</evidence>
<evidence type="ECO:0000313" key="9">
    <source>
        <dbReference type="Proteomes" id="UP000578531"/>
    </source>
</evidence>
<evidence type="ECO:0000313" key="8">
    <source>
        <dbReference type="EMBL" id="KAF6241024.1"/>
    </source>
</evidence>
<keyword evidence="4 6" id="KW-0472">Membrane</keyword>